<dbReference type="PROSITE" id="PS50006">
    <property type="entry name" value="FHA_DOMAIN"/>
    <property type="match status" value="1"/>
</dbReference>
<dbReference type="GO" id="GO:0002151">
    <property type="term" value="F:G-quadruplex RNA binding"/>
    <property type="evidence" value="ECO:0007669"/>
    <property type="project" value="InterPro"/>
</dbReference>
<dbReference type="Proteomes" id="UP000467841">
    <property type="component" value="Unassembled WGS sequence"/>
</dbReference>
<dbReference type="SMART" id="SM00240">
    <property type="entry name" value="FHA"/>
    <property type="match status" value="1"/>
</dbReference>
<comment type="caution">
    <text evidence="3">The sequence shown here is derived from an EMBL/GenBank/DDBJ whole genome shotgun (WGS) entry which is preliminary data.</text>
</comment>
<dbReference type="InterPro" id="IPR000253">
    <property type="entry name" value="FHA_dom"/>
</dbReference>
<dbReference type="PANTHER" id="PTHR13233">
    <property type="entry name" value="MICROSPHERULE PROTEIN 1"/>
    <property type="match status" value="1"/>
</dbReference>
<dbReference type="GO" id="GO:0045944">
    <property type="term" value="P:positive regulation of transcription by RNA polymerase II"/>
    <property type="evidence" value="ECO:0007669"/>
    <property type="project" value="TreeGrafter"/>
</dbReference>
<dbReference type="AlphaFoldDB" id="A0A6D2KUT6"/>
<dbReference type="CDD" id="cd22687">
    <property type="entry name" value="FHA_MCRS1"/>
    <property type="match status" value="1"/>
</dbReference>
<evidence type="ECO:0000313" key="4">
    <source>
        <dbReference type="Proteomes" id="UP000467841"/>
    </source>
</evidence>
<dbReference type="PANTHER" id="PTHR13233:SF19">
    <property type="entry name" value="SMAD_FHA DOMAIN-CONTAINING PROTEIN"/>
    <property type="match status" value="1"/>
</dbReference>
<dbReference type="GO" id="GO:0071339">
    <property type="term" value="C:MLL1 complex"/>
    <property type="evidence" value="ECO:0007669"/>
    <property type="project" value="InterPro"/>
</dbReference>
<accession>A0A6D2KUT6</accession>
<dbReference type="Pfam" id="PF00498">
    <property type="entry name" value="FHA"/>
    <property type="match status" value="1"/>
</dbReference>
<dbReference type="OrthoDB" id="10262769at2759"/>
<evidence type="ECO:0000259" key="2">
    <source>
        <dbReference type="PROSITE" id="PS50006"/>
    </source>
</evidence>
<evidence type="ECO:0000313" key="3">
    <source>
        <dbReference type="EMBL" id="CAA7056968.1"/>
    </source>
</evidence>
<dbReference type="GO" id="GO:0031011">
    <property type="term" value="C:Ino80 complex"/>
    <property type="evidence" value="ECO:0007669"/>
    <property type="project" value="InterPro"/>
</dbReference>
<evidence type="ECO:0000256" key="1">
    <source>
        <dbReference type="SAM" id="MobiDB-lite"/>
    </source>
</evidence>
<proteinExistence type="predicted"/>
<feature type="region of interest" description="Disordered" evidence="1">
    <location>
        <begin position="1"/>
        <end position="32"/>
    </location>
</feature>
<organism evidence="3 4">
    <name type="scientific">Microthlaspi erraticum</name>
    <dbReference type="NCBI Taxonomy" id="1685480"/>
    <lineage>
        <taxon>Eukaryota</taxon>
        <taxon>Viridiplantae</taxon>
        <taxon>Streptophyta</taxon>
        <taxon>Embryophyta</taxon>
        <taxon>Tracheophyta</taxon>
        <taxon>Spermatophyta</taxon>
        <taxon>Magnoliopsida</taxon>
        <taxon>eudicotyledons</taxon>
        <taxon>Gunneridae</taxon>
        <taxon>Pentapetalae</taxon>
        <taxon>rosids</taxon>
        <taxon>malvids</taxon>
        <taxon>Brassicales</taxon>
        <taxon>Brassicaceae</taxon>
        <taxon>Coluteocarpeae</taxon>
        <taxon>Microthlaspi</taxon>
    </lineage>
</organism>
<keyword evidence="4" id="KW-1185">Reference proteome</keyword>
<gene>
    <name evidence="3" type="ORF">MERR_LOCUS44204</name>
</gene>
<feature type="domain" description="FHA" evidence="2">
    <location>
        <begin position="436"/>
        <end position="489"/>
    </location>
</feature>
<sequence length="542" mass="60019">MLSLLNPATEKKGFQRAMEAPPRIRESEDIFGNENLSGEVASESSSSNGKRKFESAYGLFCVLRKRRSRHKSVDDDDMLPDLDYADSDDCLSPESDLRFEVPNYLEDEDVILVDTGEFDVISENEVGELKSLSICNFPWPCEDLVSNLCSETQNSILLLAPDEVNEVNAVRSNEDEVLATQKSQFLIRSEHSNRISSFHSEWSKIQCSSDIFKNDDDAMDEAGYGHVANMPLSMQELSSNDEPTPISIVPPDGVSSSSIQTCSLPKIVSCGNEYNVCDDKVGLPIPLTKTLEGTSRPWSVCSSLAAVKTVSLMEDCSGACNPLDEQLCVTVSSSEDKDAESAQTPSVLYQDVVDGGEDEICFSDIDAMIRKLNLLPDDSESCLNREERNMSRNPGHRLLGLKHCTTTSIRRAIKSRGAIAVLRSRDSKHLIRKHEVIIGRSSDVDIDLGQNGYGNKISRRQALVKLQNNGSFFLKNLGKRPILVNGDKLDTQQTVTLTSCSSIDIGGIVFAFKSNKEAVTQFLKKSKRRNSEEHDTKFGWCE</sequence>
<dbReference type="InterPro" id="IPR037912">
    <property type="entry name" value="MCRS1"/>
</dbReference>
<protein>
    <recommendedName>
        <fullName evidence="2">FHA domain-containing protein</fullName>
    </recommendedName>
</protein>
<dbReference type="SUPFAM" id="SSF49879">
    <property type="entry name" value="SMAD/FHA domain"/>
    <property type="match status" value="1"/>
</dbReference>
<name>A0A6D2KUT6_9BRAS</name>
<dbReference type="InterPro" id="IPR008984">
    <property type="entry name" value="SMAD_FHA_dom_sf"/>
</dbReference>
<dbReference type="EMBL" id="CACVBM020001662">
    <property type="protein sequence ID" value="CAA7056968.1"/>
    <property type="molecule type" value="Genomic_DNA"/>
</dbReference>
<dbReference type="Gene3D" id="2.60.200.20">
    <property type="match status" value="1"/>
</dbReference>
<reference evidence="3" key="1">
    <citation type="submission" date="2020-01" db="EMBL/GenBank/DDBJ databases">
        <authorList>
            <person name="Mishra B."/>
        </authorList>
    </citation>
    <scope>NUCLEOTIDE SEQUENCE [LARGE SCALE GENOMIC DNA]</scope>
</reference>
<dbReference type="GO" id="GO:0044545">
    <property type="term" value="C:NSL complex"/>
    <property type="evidence" value="ECO:0007669"/>
    <property type="project" value="TreeGrafter"/>
</dbReference>